<evidence type="ECO:0000256" key="7">
    <source>
        <dbReference type="ARBA" id="ARBA00023052"/>
    </source>
</evidence>
<dbReference type="InterPro" id="IPR012001">
    <property type="entry name" value="Thiamin_PyroP_enz_TPP-bd_dom"/>
</dbReference>
<dbReference type="EMBL" id="BAABJM010000002">
    <property type="protein sequence ID" value="GAA5052367.1"/>
    <property type="molecule type" value="Genomic_DNA"/>
</dbReference>
<reference evidence="15" key="1">
    <citation type="journal article" date="2019" name="Int. J. Syst. Evol. Microbiol.">
        <title>The Global Catalogue of Microorganisms (GCM) 10K type strain sequencing project: providing services to taxonomists for standard genome sequencing and annotation.</title>
        <authorList>
            <consortium name="The Broad Institute Genomics Platform"/>
            <consortium name="The Broad Institute Genome Sequencing Center for Infectious Disease"/>
            <person name="Wu L."/>
            <person name="Ma J."/>
        </authorList>
    </citation>
    <scope>NUCLEOTIDE SEQUENCE [LARGE SCALE GENOMIC DNA]</scope>
    <source>
        <strain evidence="15">JCM 18298</strain>
    </source>
</reference>
<keyword evidence="6" id="KW-0274">FAD</keyword>
<feature type="domain" description="Thiamine pyrophosphate enzyme central" evidence="11">
    <location>
        <begin position="197"/>
        <end position="336"/>
    </location>
</feature>
<proteinExistence type="inferred from homology"/>
<dbReference type="InterPro" id="IPR012000">
    <property type="entry name" value="Thiamin_PyroP_enz_cen_dom"/>
</dbReference>
<dbReference type="Pfam" id="PF00205">
    <property type="entry name" value="TPP_enzyme_M"/>
    <property type="match status" value="1"/>
</dbReference>
<dbReference type="InterPro" id="IPR029061">
    <property type="entry name" value="THDP-binding"/>
</dbReference>
<dbReference type="PANTHER" id="PTHR18968:SF13">
    <property type="entry name" value="ACETOLACTATE SYNTHASE CATALYTIC SUBUNIT, MITOCHONDRIAL"/>
    <property type="match status" value="1"/>
</dbReference>
<dbReference type="PANTHER" id="PTHR18968">
    <property type="entry name" value="THIAMINE PYROPHOSPHATE ENZYMES"/>
    <property type="match status" value="1"/>
</dbReference>
<dbReference type="InterPro" id="IPR011766">
    <property type="entry name" value="TPP_enzyme_TPP-bd"/>
</dbReference>
<organism evidence="14 15">
    <name type="scientific">Nocardia callitridis</name>
    <dbReference type="NCBI Taxonomy" id="648753"/>
    <lineage>
        <taxon>Bacteria</taxon>
        <taxon>Bacillati</taxon>
        <taxon>Actinomycetota</taxon>
        <taxon>Actinomycetes</taxon>
        <taxon>Mycobacteriales</taxon>
        <taxon>Nocardiaceae</taxon>
        <taxon>Nocardia</taxon>
    </lineage>
</organism>
<dbReference type="InterPro" id="IPR045229">
    <property type="entry name" value="TPP_enz"/>
</dbReference>
<feature type="domain" description="Thiamine pyrophosphate enzyme N-terminal TPP-binding" evidence="13">
    <location>
        <begin position="10"/>
        <end position="114"/>
    </location>
</feature>
<keyword evidence="8" id="KW-0028">Amino-acid biosynthesis</keyword>
<dbReference type="Pfam" id="PF02775">
    <property type="entry name" value="TPP_enzyme_C"/>
    <property type="match status" value="1"/>
</dbReference>
<comment type="pathway">
    <text evidence="2">Amino-acid biosynthesis; L-valine biosynthesis; L-valine from pyruvate: step 1/4.</text>
</comment>
<evidence type="ECO:0000256" key="3">
    <source>
        <dbReference type="ARBA" id="ARBA00007812"/>
    </source>
</evidence>
<evidence type="ECO:0000256" key="4">
    <source>
        <dbReference type="ARBA" id="ARBA00013145"/>
    </source>
</evidence>
<protein>
    <recommendedName>
        <fullName evidence="4">acetolactate synthase</fullName>
        <ecNumber evidence="4">2.2.1.6</ecNumber>
    </recommendedName>
</protein>
<dbReference type="Gene3D" id="3.40.50.1220">
    <property type="entry name" value="TPP-binding domain"/>
    <property type="match status" value="1"/>
</dbReference>
<evidence type="ECO:0000313" key="15">
    <source>
        <dbReference type="Proteomes" id="UP001500603"/>
    </source>
</evidence>
<accession>A0ABP9K6G0</accession>
<evidence type="ECO:0000259" key="11">
    <source>
        <dbReference type="Pfam" id="PF00205"/>
    </source>
</evidence>
<dbReference type="Pfam" id="PF02776">
    <property type="entry name" value="TPP_enzyme_N"/>
    <property type="match status" value="1"/>
</dbReference>
<evidence type="ECO:0000256" key="8">
    <source>
        <dbReference type="ARBA" id="ARBA00023304"/>
    </source>
</evidence>
<keyword evidence="15" id="KW-1185">Reference proteome</keyword>
<feature type="domain" description="Thiamine pyrophosphate enzyme TPP-binding" evidence="12">
    <location>
        <begin position="418"/>
        <end position="569"/>
    </location>
</feature>
<evidence type="ECO:0000259" key="13">
    <source>
        <dbReference type="Pfam" id="PF02776"/>
    </source>
</evidence>
<comment type="catalytic activity">
    <reaction evidence="9">
        <text>2 pyruvate + H(+) = (2S)-2-acetolactate + CO2</text>
        <dbReference type="Rhea" id="RHEA:25249"/>
        <dbReference type="ChEBI" id="CHEBI:15361"/>
        <dbReference type="ChEBI" id="CHEBI:15378"/>
        <dbReference type="ChEBI" id="CHEBI:16526"/>
        <dbReference type="ChEBI" id="CHEBI:58476"/>
        <dbReference type="EC" id="2.2.1.6"/>
    </reaction>
</comment>
<name>A0ABP9K6G0_9NOCA</name>
<evidence type="ECO:0000256" key="1">
    <source>
        <dbReference type="ARBA" id="ARBA00004974"/>
    </source>
</evidence>
<evidence type="ECO:0000313" key="14">
    <source>
        <dbReference type="EMBL" id="GAA5052367.1"/>
    </source>
</evidence>
<dbReference type="CDD" id="cd07035">
    <property type="entry name" value="TPP_PYR_POX_like"/>
    <property type="match status" value="1"/>
</dbReference>
<dbReference type="SUPFAM" id="SSF52518">
    <property type="entry name" value="Thiamin diphosphate-binding fold (THDP-binding)"/>
    <property type="match status" value="2"/>
</dbReference>
<comment type="caution">
    <text evidence="14">The sequence shown here is derived from an EMBL/GenBank/DDBJ whole genome shotgun (WGS) entry which is preliminary data.</text>
</comment>
<dbReference type="Proteomes" id="UP001500603">
    <property type="component" value="Unassembled WGS sequence"/>
</dbReference>
<keyword evidence="5" id="KW-0285">Flavoprotein</keyword>
<dbReference type="SUPFAM" id="SSF52467">
    <property type="entry name" value="DHS-like NAD/FAD-binding domain"/>
    <property type="match status" value="1"/>
</dbReference>
<evidence type="ECO:0000259" key="12">
    <source>
        <dbReference type="Pfam" id="PF02775"/>
    </source>
</evidence>
<evidence type="ECO:0000256" key="2">
    <source>
        <dbReference type="ARBA" id="ARBA00005025"/>
    </source>
</evidence>
<evidence type="ECO:0000256" key="5">
    <source>
        <dbReference type="ARBA" id="ARBA00022630"/>
    </source>
</evidence>
<comment type="similarity">
    <text evidence="3 10">Belongs to the TPP enzyme family.</text>
</comment>
<evidence type="ECO:0000256" key="6">
    <source>
        <dbReference type="ARBA" id="ARBA00022827"/>
    </source>
</evidence>
<sequence length="606" mass="66130">MHGQHEKKLGRDIILDYLREAGIEYAFGVPGTHEIPLIDGTTVEEYGVSYVPCLHENIALGAAMGYARMSGRPGAAIVHITPGTANIIGNLFNAYRSNIPLIVLCGQQHSELLVQEPILASDLVRTVDQYTKWSHEIRSVDEIPLVMQRALKELLVPPFRPVFVSVPWNFLMETPVRQEPARITRIAHASTGDPDGIAAAAAELARAERPVLLLGDGVGEVDAWPEIQRLADLLGSAVYSTNQASRMDYPNDLPHWQGELLPTQEGIHMQLGDFDTIFLIGVDSQAQVLVFRWENGPVLPAHLTQVVLHNDPWEIGKNHYAQVAVLGDIKRTLPALTDEIARHPDFDGPAAGARNGTIQQLSSARTAAFTASSEYFLASERPTKIPDYEVPLAIADVQRTLDKPITVINEDFAILAAVQQAIHYDAPDAYFCTSGGALGFSLPASIGISLALGSQRLVVNIVGDGSALFHTNSWWTTRKYDLPVLYLVLNNHEYKTLMTGLGAIEDLYDWHPANEPWYLRLGQPAQDFAAIAATFGIEGEVVADGRELRTAIARGFEVIAGGQPYVIDIKIDPSSAPAAPMVDVLLAEKPGVDRDLIQRLTAMGPP</sequence>
<evidence type="ECO:0000256" key="10">
    <source>
        <dbReference type="RuleBase" id="RU362132"/>
    </source>
</evidence>
<dbReference type="EC" id="2.2.1.6" evidence="4"/>
<dbReference type="CDD" id="cd02002">
    <property type="entry name" value="TPP_BFDC"/>
    <property type="match status" value="1"/>
</dbReference>
<gene>
    <name evidence="14" type="ORF">GCM10023318_24910</name>
</gene>
<keyword evidence="7 10" id="KW-0786">Thiamine pyrophosphate</keyword>
<keyword evidence="8" id="KW-0100">Branched-chain amino acid biosynthesis</keyword>
<evidence type="ECO:0000256" key="9">
    <source>
        <dbReference type="ARBA" id="ARBA00048670"/>
    </source>
</evidence>
<dbReference type="Gene3D" id="3.40.50.970">
    <property type="match status" value="2"/>
</dbReference>
<dbReference type="InterPro" id="IPR029035">
    <property type="entry name" value="DHS-like_NAD/FAD-binding_dom"/>
</dbReference>
<comment type="pathway">
    <text evidence="1">Amino-acid biosynthesis; L-isoleucine biosynthesis; L-isoleucine from 2-oxobutanoate: step 1/4.</text>
</comment>